<accession>A0ACC2X7F4</accession>
<gene>
    <name evidence="1" type="ORF">QFC22_003423</name>
</gene>
<name>A0ACC2X7F4_9TREE</name>
<proteinExistence type="predicted"/>
<evidence type="ECO:0000313" key="2">
    <source>
        <dbReference type="Proteomes" id="UP001243375"/>
    </source>
</evidence>
<dbReference type="EMBL" id="JASBWU010000008">
    <property type="protein sequence ID" value="KAJ9119713.1"/>
    <property type="molecule type" value="Genomic_DNA"/>
</dbReference>
<evidence type="ECO:0000313" key="1">
    <source>
        <dbReference type="EMBL" id="KAJ9119713.1"/>
    </source>
</evidence>
<reference evidence="1" key="1">
    <citation type="submission" date="2023-04" db="EMBL/GenBank/DDBJ databases">
        <title>Draft Genome sequencing of Naganishia species isolated from polar environments using Oxford Nanopore Technology.</title>
        <authorList>
            <person name="Leo P."/>
            <person name="Venkateswaran K."/>
        </authorList>
    </citation>
    <scope>NUCLEOTIDE SEQUENCE</scope>
    <source>
        <strain evidence="1">MNA-CCFEE 5425</strain>
    </source>
</reference>
<sequence>MELTGAKTANPASASGAEFTQGENSASARSPDESAFEDRYPTLERLHSDNSADLHLHSSPLISPVVASDRPSPSWSIPLRGKGLQRSMPSYHQASLTGGTYGEGHTHASDMQGGIPLPRSNQVTGTAFKMTDSTMEHAASYSSDEVPSRTETLSLSPGDISLPDYVDMPSPSQEPTRGDSIPLMEDNLPGPVQKHIQKTMLAQSHPKEPLTGGDMDLLTGDDDTSLPFLSMQPNPQPLKPSTGHKAPPPLAAKPLSLSLNSATKQPRPGFPRAPGSTYDTQWSPVETAKAILVNSPVPQSQPASAGPEESTLRIPTVTSPIDLSASQGPGVSATGRSFEASRQKYHPPGSNFQSSHTSKSSTYPLPNSRSLAVPASFLDAPERRSSINAVASDFNAMAVAPGEPGPAHPTKKYPADGKKPTVANKPDQLKAVGRTSSSVSAGTSAEGLGRSRSMYTSRRPAGRTLENNNTSSLEAESDTTARSGYSAPSNNSETSVPAEDTEDTGKRSVNALIAQWSRAGPPVQGTPVSALRSKPTIGTGRRL</sequence>
<comment type="caution">
    <text evidence="1">The sequence shown here is derived from an EMBL/GenBank/DDBJ whole genome shotgun (WGS) entry which is preliminary data.</text>
</comment>
<dbReference type="Proteomes" id="UP001243375">
    <property type="component" value="Unassembled WGS sequence"/>
</dbReference>
<keyword evidence="2" id="KW-1185">Reference proteome</keyword>
<organism evidence="1 2">
    <name type="scientific">Naganishia vaughanmartiniae</name>
    <dbReference type="NCBI Taxonomy" id="1424756"/>
    <lineage>
        <taxon>Eukaryota</taxon>
        <taxon>Fungi</taxon>
        <taxon>Dikarya</taxon>
        <taxon>Basidiomycota</taxon>
        <taxon>Agaricomycotina</taxon>
        <taxon>Tremellomycetes</taxon>
        <taxon>Filobasidiales</taxon>
        <taxon>Filobasidiaceae</taxon>
        <taxon>Naganishia</taxon>
    </lineage>
</organism>
<protein>
    <submittedName>
        <fullName evidence="1">Uncharacterized protein</fullName>
    </submittedName>
</protein>